<dbReference type="Gene3D" id="2.70.98.10">
    <property type="match status" value="1"/>
</dbReference>
<dbReference type="Proteomes" id="UP000030111">
    <property type="component" value="Unassembled WGS sequence"/>
</dbReference>
<evidence type="ECO:0000256" key="5">
    <source>
        <dbReference type="ARBA" id="ARBA00012756"/>
    </source>
</evidence>
<name>A0A0A2MPM8_9FLAO</name>
<dbReference type="InterPro" id="IPR011013">
    <property type="entry name" value="Gal_mutarotase_sf_dom"/>
</dbReference>
<dbReference type="GO" id="GO:0009341">
    <property type="term" value="C:beta-galactosidase complex"/>
    <property type="evidence" value="ECO:0007669"/>
    <property type="project" value="InterPro"/>
</dbReference>
<sequence length="1040" mass="118626">MHNKINSIVQRPLLLGACLLGLSFTAYAQKNIPEWQDETVFKVNKENAHAWFIPYQSIEAARKNNPAESKYYQSLNGTWKFKYLKNPGETPSDFQSPTLKDSKWDNIPVPADWQMHGYDYANYTNIEYPFAFDALVQSPPKVPIDHNPTGLYRKEFTIQADWKDKQVFAHFGGVNSAFYIYVNGEKVGYSEDSKTPAEFNITKYLKEGKNLLALQVIKWSDASYLEDQDMWRLSGIERDVFLVATPNARIEDYAVKEGLDSSFKNGDFALNLDIKKHTESAGSLTVTTRVMDGTRAIFEETKPVAGTTVGFASSIASVRPWSAEFPNLYRLEIELKDGSQVLQAITQNIGFRTIAINNGILQVNGKAITIRGANLHEHHGTTGHVVDLATRRKDIEVMKLHNINAIRTCHYPQDPAFYQLCNEYGIYVLDETNIESHGIGYDMDKTLANKPNWQAAHLYRTQNMVERDKNQPCIIIWSLGNEAGNGTNFYATYNWIKDNEKSRPVHYERAGMEFNTDIVAYMYFTMPEMEKYAQKYHDRPLILCEYSHAMGNSLGNFQDYWDLIYSYDIMQGGFIWEWLDEGIKKKDANGTEYWGYGGDFEPKGVHNDNNFCIDGIVNPDRTPHPGLSELKKVYQPVYFKAADLTNGSIEVINHYAFDDLSNLELFWTVEANGKEYKKGTHGAVQVTAADKKVIQLALPQINPMPGTEYYLTVYMKSKEARGLVPAGHIVAYEQFKLPASMAATTKFSTAKAIKKTDTADKLQLDGDGFSIAFNKKSGWIESIKKQNQEVLAMPLQPDFWRAPTDNDFGNGMQMRCKIWKDVVNSFELKRFVTHQSLPGKLEITAEYEIKDLKGRKAKVHYTIYGDGQVAVDSHFDLNDTKLPEIPRIGFRTRVKAEYNTFEYFGRGPQENYIDRNTAALVGLYQSNVKEQYFAYERPQENGYKTDVRWAKLSNGKGAAITVSSDKMLGTSALPYSREDFDDGEQKDQRHAKDLKIQPYTEWHFDMKQMGIGGDNSWGAKPHDEYQIYPGLYDFSFVMQL</sequence>
<dbReference type="InterPro" id="IPR014718">
    <property type="entry name" value="GH-type_carb-bd"/>
</dbReference>
<dbReference type="PRINTS" id="PR00132">
    <property type="entry name" value="GLHYDRLASE2"/>
</dbReference>
<dbReference type="InterPro" id="IPR006103">
    <property type="entry name" value="Glyco_hydro_2_cat"/>
</dbReference>
<dbReference type="SUPFAM" id="SSF49303">
    <property type="entry name" value="beta-Galactosidase/glucuronidase domain"/>
    <property type="match status" value="2"/>
</dbReference>
<evidence type="ECO:0000313" key="14">
    <source>
        <dbReference type="Proteomes" id="UP000030111"/>
    </source>
</evidence>
<evidence type="ECO:0000256" key="1">
    <source>
        <dbReference type="ARBA" id="ARBA00001412"/>
    </source>
</evidence>
<dbReference type="EC" id="3.2.1.23" evidence="5 10"/>
<evidence type="ECO:0000313" key="13">
    <source>
        <dbReference type="EMBL" id="KGO94617.1"/>
    </source>
</evidence>
<dbReference type="OrthoDB" id="9801077at2"/>
<feature type="chain" id="PRO_5002003675" description="Beta-galactosidase" evidence="11">
    <location>
        <begin position="29"/>
        <end position="1040"/>
    </location>
</feature>
<reference evidence="13 14" key="1">
    <citation type="submission" date="2013-09" db="EMBL/GenBank/DDBJ databases">
        <authorList>
            <person name="Zeng Z."/>
            <person name="Chen C."/>
        </authorList>
    </citation>
    <scope>NUCLEOTIDE SEQUENCE [LARGE SCALE GENOMIC DNA]</scope>
    <source>
        <strain evidence="13 14">WB 4.1-42</strain>
    </source>
</reference>
<evidence type="ECO:0000256" key="8">
    <source>
        <dbReference type="ARBA" id="ARBA00023295"/>
    </source>
</evidence>
<proteinExistence type="inferred from homology"/>
<evidence type="ECO:0000256" key="6">
    <source>
        <dbReference type="ARBA" id="ARBA00022801"/>
    </source>
</evidence>
<dbReference type="Gene3D" id="3.20.20.80">
    <property type="entry name" value="Glycosidases"/>
    <property type="match status" value="1"/>
</dbReference>
<dbReference type="SUPFAM" id="SSF49785">
    <property type="entry name" value="Galactose-binding domain-like"/>
    <property type="match status" value="1"/>
</dbReference>
<dbReference type="Gene3D" id="2.60.120.260">
    <property type="entry name" value="Galactose-binding domain-like"/>
    <property type="match status" value="1"/>
</dbReference>
<dbReference type="InterPro" id="IPR008979">
    <property type="entry name" value="Galactose-bd-like_sf"/>
</dbReference>
<comment type="caution">
    <text evidence="13">The sequence shown here is derived from an EMBL/GenBank/DDBJ whole genome shotgun (WGS) entry which is preliminary data.</text>
</comment>
<accession>A0A0A2MPM8</accession>
<dbReference type="GO" id="GO:0004565">
    <property type="term" value="F:beta-galactosidase activity"/>
    <property type="evidence" value="ECO:0007669"/>
    <property type="project" value="UniProtKB-EC"/>
</dbReference>
<dbReference type="STRING" id="1121898.GCA_000422725_00553"/>
<evidence type="ECO:0000256" key="11">
    <source>
        <dbReference type="SAM" id="SignalP"/>
    </source>
</evidence>
<dbReference type="InterPro" id="IPR036156">
    <property type="entry name" value="Beta-gal/glucu_dom_sf"/>
</dbReference>
<keyword evidence="14" id="KW-1185">Reference proteome</keyword>
<dbReference type="Pfam" id="PF02837">
    <property type="entry name" value="Glyco_hydro_2_N"/>
    <property type="match status" value="1"/>
</dbReference>
<evidence type="ECO:0000256" key="3">
    <source>
        <dbReference type="ARBA" id="ARBA00007401"/>
    </source>
</evidence>
<dbReference type="Pfam" id="PF02836">
    <property type="entry name" value="Glyco_hydro_2_C"/>
    <property type="match status" value="1"/>
</dbReference>
<dbReference type="InterPro" id="IPR006104">
    <property type="entry name" value="Glyco_hydro_2_N"/>
</dbReference>
<dbReference type="InterPro" id="IPR023230">
    <property type="entry name" value="Glyco_hydro_2_CS"/>
</dbReference>
<dbReference type="SMART" id="SM01038">
    <property type="entry name" value="Bgal_small_N"/>
    <property type="match status" value="1"/>
</dbReference>
<feature type="domain" description="Beta galactosidase small chain/" evidence="12">
    <location>
        <begin position="763"/>
        <end position="1039"/>
    </location>
</feature>
<dbReference type="eggNOG" id="COG3250">
    <property type="taxonomic scope" value="Bacteria"/>
</dbReference>
<evidence type="ECO:0000256" key="10">
    <source>
        <dbReference type="RuleBase" id="RU361154"/>
    </source>
</evidence>
<dbReference type="InterPro" id="IPR006101">
    <property type="entry name" value="Glyco_hydro_2"/>
</dbReference>
<keyword evidence="6 10" id="KW-0378">Hydrolase</keyword>
<organism evidence="13 14">
    <name type="scientific">Flavobacterium subsaxonicum WB 4.1-42 = DSM 21790</name>
    <dbReference type="NCBI Taxonomy" id="1121898"/>
    <lineage>
        <taxon>Bacteria</taxon>
        <taxon>Pseudomonadati</taxon>
        <taxon>Bacteroidota</taxon>
        <taxon>Flavobacteriia</taxon>
        <taxon>Flavobacteriales</taxon>
        <taxon>Flavobacteriaceae</taxon>
        <taxon>Flavobacterium</taxon>
    </lineage>
</organism>
<dbReference type="PANTHER" id="PTHR46323">
    <property type="entry name" value="BETA-GALACTOSIDASE"/>
    <property type="match status" value="1"/>
</dbReference>
<gene>
    <name evidence="13" type="ORF">Q766_00395</name>
</gene>
<dbReference type="Pfam" id="PF16353">
    <property type="entry name" value="LacZ_4"/>
    <property type="match status" value="1"/>
</dbReference>
<dbReference type="PROSITE" id="PS00719">
    <property type="entry name" value="GLYCOSYL_HYDROL_F2_1"/>
    <property type="match status" value="1"/>
</dbReference>
<dbReference type="InterPro" id="IPR013783">
    <property type="entry name" value="Ig-like_fold"/>
</dbReference>
<evidence type="ECO:0000259" key="12">
    <source>
        <dbReference type="SMART" id="SM01038"/>
    </source>
</evidence>
<keyword evidence="11" id="KW-0732">Signal</keyword>
<comment type="cofactor">
    <cofactor evidence="2">
        <name>Ca(2+)</name>
        <dbReference type="ChEBI" id="CHEBI:29108"/>
    </cofactor>
</comment>
<dbReference type="EMBL" id="JRLY01000001">
    <property type="protein sequence ID" value="KGO94617.1"/>
    <property type="molecule type" value="Genomic_DNA"/>
</dbReference>
<feature type="signal peptide" evidence="11">
    <location>
        <begin position="1"/>
        <end position="28"/>
    </location>
</feature>
<evidence type="ECO:0000256" key="2">
    <source>
        <dbReference type="ARBA" id="ARBA00001913"/>
    </source>
</evidence>
<dbReference type="GO" id="GO:0030246">
    <property type="term" value="F:carbohydrate binding"/>
    <property type="evidence" value="ECO:0007669"/>
    <property type="project" value="InterPro"/>
</dbReference>
<dbReference type="InterPro" id="IPR050347">
    <property type="entry name" value="Bact_Beta-galactosidase"/>
</dbReference>
<keyword evidence="8 10" id="KW-0326">Glycosidase</keyword>
<dbReference type="AlphaFoldDB" id="A0A0A2MPM8"/>
<dbReference type="Pfam" id="PF00703">
    <property type="entry name" value="Glyco_hydro_2"/>
    <property type="match status" value="1"/>
</dbReference>
<evidence type="ECO:0000256" key="4">
    <source>
        <dbReference type="ARBA" id="ARBA00011245"/>
    </source>
</evidence>
<dbReference type="Gene3D" id="2.60.40.10">
    <property type="entry name" value="Immunoglobulins"/>
    <property type="match status" value="2"/>
</dbReference>
<protein>
    <recommendedName>
        <fullName evidence="5 10">Beta-galactosidase</fullName>
        <ecNumber evidence="5 10">3.2.1.23</ecNumber>
    </recommendedName>
    <alternativeName>
        <fullName evidence="9 10">Lactase</fullName>
    </alternativeName>
</protein>
<dbReference type="PANTHER" id="PTHR46323:SF2">
    <property type="entry name" value="BETA-GALACTOSIDASE"/>
    <property type="match status" value="1"/>
</dbReference>
<evidence type="ECO:0000256" key="9">
    <source>
        <dbReference type="ARBA" id="ARBA00032230"/>
    </source>
</evidence>
<dbReference type="InterPro" id="IPR006102">
    <property type="entry name" value="Ig-like_GH2"/>
</dbReference>
<dbReference type="Pfam" id="PF02929">
    <property type="entry name" value="Bgal_small_N"/>
    <property type="match status" value="1"/>
</dbReference>
<dbReference type="RefSeq" id="WP_035738958.1">
    <property type="nucleotide sequence ID" value="NZ_JRLY01000001.1"/>
</dbReference>
<dbReference type="GO" id="GO:0005990">
    <property type="term" value="P:lactose catabolic process"/>
    <property type="evidence" value="ECO:0007669"/>
    <property type="project" value="TreeGrafter"/>
</dbReference>
<dbReference type="InterPro" id="IPR017853">
    <property type="entry name" value="GH"/>
</dbReference>
<keyword evidence="7" id="KW-0106">Calcium</keyword>
<comment type="catalytic activity">
    <reaction evidence="1 10">
        <text>Hydrolysis of terminal non-reducing beta-D-galactose residues in beta-D-galactosides.</text>
        <dbReference type="EC" id="3.2.1.23"/>
    </reaction>
</comment>
<dbReference type="InterPro" id="IPR004199">
    <property type="entry name" value="B-gal_small/dom_5"/>
</dbReference>
<dbReference type="SUPFAM" id="SSF51445">
    <property type="entry name" value="(Trans)glycosidases"/>
    <property type="match status" value="1"/>
</dbReference>
<dbReference type="InterPro" id="IPR032312">
    <property type="entry name" value="LacZ_4"/>
</dbReference>
<dbReference type="SUPFAM" id="SSF74650">
    <property type="entry name" value="Galactose mutarotase-like"/>
    <property type="match status" value="1"/>
</dbReference>
<comment type="similarity">
    <text evidence="3 10">Belongs to the glycosyl hydrolase 2 family.</text>
</comment>
<comment type="subunit">
    <text evidence="4">Monomer.</text>
</comment>
<evidence type="ECO:0000256" key="7">
    <source>
        <dbReference type="ARBA" id="ARBA00022837"/>
    </source>
</evidence>